<dbReference type="InterPro" id="IPR007387">
    <property type="entry name" value="TRAP_DctQ"/>
</dbReference>
<evidence type="ECO:0000256" key="3">
    <source>
        <dbReference type="ARBA" id="ARBA00022475"/>
    </source>
</evidence>
<evidence type="ECO:0000256" key="5">
    <source>
        <dbReference type="ARBA" id="ARBA00022692"/>
    </source>
</evidence>
<evidence type="ECO:0000313" key="10">
    <source>
        <dbReference type="EMBL" id="MPM61931.1"/>
    </source>
</evidence>
<dbReference type="Pfam" id="PF04290">
    <property type="entry name" value="DctQ"/>
    <property type="match status" value="1"/>
</dbReference>
<feature type="transmembrane region" description="Helical" evidence="8">
    <location>
        <begin position="131"/>
        <end position="152"/>
    </location>
</feature>
<dbReference type="PANTHER" id="PTHR35011:SF4">
    <property type="entry name" value="SLL1102 PROTEIN"/>
    <property type="match status" value="1"/>
</dbReference>
<protein>
    <recommendedName>
        <fullName evidence="9">Tripartite ATP-independent periplasmic transporters DctQ component domain-containing protein</fullName>
    </recommendedName>
</protein>
<evidence type="ECO:0000256" key="8">
    <source>
        <dbReference type="SAM" id="Phobius"/>
    </source>
</evidence>
<keyword evidence="5 8" id="KW-0812">Transmembrane</keyword>
<feature type="domain" description="Tripartite ATP-independent periplasmic transporters DctQ component" evidence="9">
    <location>
        <begin position="26"/>
        <end position="157"/>
    </location>
</feature>
<gene>
    <name evidence="10" type="ORF">SDC9_108795</name>
</gene>
<accession>A0A645BB89</accession>
<comment type="subcellular location">
    <subcellularLocation>
        <location evidence="1">Cell inner membrane</location>
        <topology evidence="1">Multi-pass membrane protein</topology>
    </subcellularLocation>
</comment>
<proteinExistence type="predicted"/>
<evidence type="ECO:0000259" key="9">
    <source>
        <dbReference type="Pfam" id="PF04290"/>
    </source>
</evidence>
<feature type="transmembrane region" description="Helical" evidence="8">
    <location>
        <begin position="46"/>
        <end position="68"/>
    </location>
</feature>
<evidence type="ECO:0000256" key="7">
    <source>
        <dbReference type="ARBA" id="ARBA00023136"/>
    </source>
</evidence>
<name>A0A645BB89_9ZZZZ</name>
<sequence length="165" mass="19587">MRKFIQWVDRINDLIGRLTSWLILLMMFFVVYEVFTRRFLGKPTVWTFESITMTYGAHFMFASVFTLVHGKIASVDLLYNKFSRKKKALLDIFSYSLFFFPFIAGVLYFSVPYAFDSWRIGERSWSVFAPPLYYSKTVIPLVFFLLFLQGCAEIMKRILILKEEQ</sequence>
<keyword evidence="6 8" id="KW-1133">Transmembrane helix</keyword>
<dbReference type="PANTHER" id="PTHR35011">
    <property type="entry name" value="2,3-DIKETO-L-GULONATE TRAP TRANSPORTER SMALL PERMEASE PROTEIN YIAM"/>
    <property type="match status" value="1"/>
</dbReference>
<reference evidence="10" key="1">
    <citation type="submission" date="2019-08" db="EMBL/GenBank/DDBJ databases">
        <authorList>
            <person name="Kucharzyk K."/>
            <person name="Murdoch R.W."/>
            <person name="Higgins S."/>
            <person name="Loffler F."/>
        </authorList>
    </citation>
    <scope>NUCLEOTIDE SEQUENCE</scope>
</reference>
<comment type="caution">
    <text evidence="10">The sequence shown here is derived from an EMBL/GenBank/DDBJ whole genome shotgun (WGS) entry which is preliminary data.</text>
</comment>
<keyword evidence="2" id="KW-0813">Transport</keyword>
<feature type="transmembrane region" description="Helical" evidence="8">
    <location>
        <begin position="21"/>
        <end position="40"/>
    </location>
</feature>
<keyword evidence="3" id="KW-1003">Cell membrane</keyword>
<evidence type="ECO:0000256" key="6">
    <source>
        <dbReference type="ARBA" id="ARBA00022989"/>
    </source>
</evidence>
<dbReference type="AlphaFoldDB" id="A0A645BB89"/>
<evidence type="ECO:0000256" key="1">
    <source>
        <dbReference type="ARBA" id="ARBA00004429"/>
    </source>
</evidence>
<keyword evidence="4" id="KW-0997">Cell inner membrane</keyword>
<dbReference type="EMBL" id="VSSQ01018601">
    <property type="protein sequence ID" value="MPM61931.1"/>
    <property type="molecule type" value="Genomic_DNA"/>
</dbReference>
<organism evidence="10">
    <name type="scientific">bioreactor metagenome</name>
    <dbReference type="NCBI Taxonomy" id="1076179"/>
    <lineage>
        <taxon>unclassified sequences</taxon>
        <taxon>metagenomes</taxon>
        <taxon>ecological metagenomes</taxon>
    </lineage>
</organism>
<keyword evidence="7 8" id="KW-0472">Membrane</keyword>
<evidence type="ECO:0000256" key="4">
    <source>
        <dbReference type="ARBA" id="ARBA00022519"/>
    </source>
</evidence>
<dbReference type="GO" id="GO:0005886">
    <property type="term" value="C:plasma membrane"/>
    <property type="evidence" value="ECO:0007669"/>
    <property type="project" value="UniProtKB-SubCell"/>
</dbReference>
<evidence type="ECO:0000256" key="2">
    <source>
        <dbReference type="ARBA" id="ARBA00022448"/>
    </source>
</evidence>
<feature type="transmembrane region" description="Helical" evidence="8">
    <location>
        <begin position="89"/>
        <end position="111"/>
    </location>
</feature>
<dbReference type="InterPro" id="IPR055348">
    <property type="entry name" value="DctQ"/>
</dbReference>